<feature type="region of interest" description="Disordered" evidence="1">
    <location>
        <begin position="711"/>
        <end position="739"/>
    </location>
</feature>
<feature type="compositionally biased region" description="Low complexity" evidence="1">
    <location>
        <begin position="587"/>
        <end position="598"/>
    </location>
</feature>
<dbReference type="InterPro" id="IPR021950">
    <property type="entry name" value="Spt20"/>
</dbReference>
<evidence type="ECO:0000256" key="1">
    <source>
        <dbReference type="SAM" id="MobiDB-lite"/>
    </source>
</evidence>
<evidence type="ECO:0000313" key="4">
    <source>
        <dbReference type="Proteomes" id="UP000812966"/>
    </source>
</evidence>
<sequence length="739" mass="77736">MASSIYNHHKFARAILKKSRKSEPSLTIELFTDHWKFKNSDSMLAYDGPMRPFLVALRAQTIPAFLVPLILEQEPPITISDGCLIVEIHDYRPPTKNQGDEVDRRKMGTNVFSKNPFRNSRSALNGAGLGTSATMASIAAVSSGTTTPLGLPGPSGMISNPQASGSASGSGPSGALGENPGEPSCIRNRVIMKPDSESLYETLLSMHQTWNRTAARENQPPLDWDDASILELEARILAAIAPPLCLDTSFLTARVANLASILTVPNLPHIASDGSFISRSKRREWMYGTVVDKDDESEVEDEVVTAANAKDNATAAQEAEENARKASALSSAAVVEKLGIGKKDWNMLVFGTKKNTATSLEDAERRPFDDEFFYRRQSRTRVDPQQGRQGDAPSAAATPGPPERDVHMRDAGGPGQARNGDDFPPGRNSIDHGDGGGPNGGPGGNGGKRPKPRTKNKKKNAEAEIPEPIDVDQPANVPPPPPTGETDASGKSKAKPKPKAGGGKAKKRTAEEMNQENEGTVAGSPMTVDGSVAPTPTTANRPKPKKPTKKQQEALAKQQQQAAEDAAAAAAAAASQAEPPKKKTKKAQNQAQGGNVQGPPLQAGHLAGPPSHQGQGFVPPAGFPNGGPGLAQFNGMPMGLNMGNMNVPNGISEDDFLAAAEAFGAGGLDPSMGMAPMDQAQAPPINMPLQFQPQQGFGGLTEHMQQQLAMMQNGQNMSRQPGGGLGPGAGGGQSRAPGQ</sequence>
<accession>A0A8K0NTP6</accession>
<dbReference type="GO" id="GO:0000124">
    <property type="term" value="C:SAGA complex"/>
    <property type="evidence" value="ECO:0007669"/>
    <property type="project" value="InterPro"/>
</dbReference>
<keyword evidence="4" id="KW-1185">Reference proteome</keyword>
<name>A0A8K0NTP6_9TREE</name>
<protein>
    <recommendedName>
        <fullName evidence="2">Spt20-like SEP domain-containing protein</fullName>
    </recommendedName>
</protein>
<feature type="region of interest" description="Disordered" evidence="1">
    <location>
        <begin position="143"/>
        <end position="184"/>
    </location>
</feature>
<comment type="caution">
    <text evidence="3">The sequence shown here is derived from an EMBL/GenBank/DDBJ whole genome shotgun (WGS) entry which is preliminary data.</text>
</comment>
<proteinExistence type="predicted"/>
<gene>
    <name evidence="3" type="ORF">FFLO_00015</name>
</gene>
<evidence type="ECO:0000259" key="2">
    <source>
        <dbReference type="Pfam" id="PF12090"/>
    </source>
</evidence>
<dbReference type="GO" id="GO:0003712">
    <property type="term" value="F:transcription coregulator activity"/>
    <property type="evidence" value="ECO:0007669"/>
    <property type="project" value="InterPro"/>
</dbReference>
<dbReference type="EMBL" id="JABELV010000001">
    <property type="protein sequence ID" value="KAG7580044.1"/>
    <property type="molecule type" value="Genomic_DNA"/>
</dbReference>
<dbReference type="PANTHER" id="PTHR13526">
    <property type="entry name" value="TRANSCRIPTION FACTOR SPT20 HOMOLOG"/>
    <property type="match status" value="1"/>
</dbReference>
<feature type="domain" description="Spt20-like SEP" evidence="2">
    <location>
        <begin position="21"/>
        <end position="258"/>
    </location>
</feature>
<dbReference type="GO" id="GO:0006357">
    <property type="term" value="P:regulation of transcription by RNA polymerase II"/>
    <property type="evidence" value="ECO:0007669"/>
    <property type="project" value="TreeGrafter"/>
</dbReference>
<feature type="region of interest" description="Disordered" evidence="1">
    <location>
        <begin position="372"/>
        <end position="629"/>
    </location>
</feature>
<feature type="compositionally biased region" description="Low complexity" evidence="1">
    <location>
        <begin position="163"/>
        <end position="177"/>
    </location>
</feature>
<dbReference type="Proteomes" id="UP000812966">
    <property type="component" value="Unassembled WGS sequence"/>
</dbReference>
<feature type="compositionally biased region" description="Gly residues" evidence="1">
    <location>
        <begin position="435"/>
        <end position="447"/>
    </location>
</feature>
<organism evidence="3 4">
    <name type="scientific">Filobasidium floriforme</name>
    <dbReference type="NCBI Taxonomy" id="5210"/>
    <lineage>
        <taxon>Eukaryota</taxon>
        <taxon>Fungi</taxon>
        <taxon>Dikarya</taxon>
        <taxon>Basidiomycota</taxon>
        <taxon>Agaricomycotina</taxon>
        <taxon>Tremellomycetes</taxon>
        <taxon>Filobasidiales</taxon>
        <taxon>Filobasidiaceae</taxon>
        <taxon>Filobasidium</taxon>
    </lineage>
</organism>
<feature type="compositionally biased region" description="Basic residues" evidence="1">
    <location>
        <begin position="448"/>
        <end position="458"/>
    </location>
</feature>
<reference evidence="3" key="1">
    <citation type="submission" date="2020-04" db="EMBL/GenBank/DDBJ databases">
        <title>Analysis of mating type loci in Filobasidium floriforme.</title>
        <authorList>
            <person name="Nowrousian M."/>
        </authorList>
    </citation>
    <scope>NUCLEOTIDE SEQUENCE</scope>
    <source>
        <strain evidence="3">CBS 6242</strain>
    </source>
</reference>
<feature type="compositionally biased region" description="Gly residues" evidence="1">
    <location>
        <begin position="721"/>
        <end position="733"/>
    </location>
</feature>
<dbReference type="InterPro" id="IPR046468">
    <property type="entry name" value="Spt20-like_SEP"/>
</dbReference>
<dbReference type="AlphaFoldDB" id="A0A8K0NTP6"/>
<dbReference type="Pfam" id="PF12090">
    <property type="entry name" value="Spt20_SEP"/>
    <property type="match status" value="1"/>
</dbReference>
<feature type="compositionally biased region" description="Low complexity" evidence="1">
    <location>
        <begin position="553"/>
        <end position="578"/>
    </location>
</feature>
<evidence type="ECO:0000313" key="3">
    <source>
        <dbReference type="EMBL" id="KAG7580044.1"/>
    </source>
</evidence>
<dbReference type="PANTHER" id="PTHR13526:SF8">
    <property type="entry name" value="TRANSCRIPTION FACTOR SPT20 HOMOLOG"/>
    <property type="match status" value="1"/>
</dbReference>